<keyword evidence="1" id="KW-1133">Transmembrane helix</keyword>
<dbReference type="PANTHER" id="PTHR39599">
    <property type="entry name" value="GPI-ANCHORED PROTEIN (EUROFUNG)-RELATED-RELATED"/>
    <property type="match status" value="1"/>
</dbReference>
<evidence type="ECO:0008006" key="5">
    <source>
        <dbReference type="Google" id="ProtNLM"/>
    </source>
</evidence>
<feature type="transmembrane region" description="Helical" evidence="1">
    <location>
        <begin position="484"/>
        <end position="507"/>
    </location>
</feature>
<organism evidence="3 4">
    <name type="scientific">Friedmanniomyces endolithicus</name>
    <dbReference type="NCBI Taxonomy" id="329885"/>
    <lineage>
        <taxon>Eukaryota</taxon>
        <taxon>Fungi</taxon>
        <taxon>Dikarya</taxon>
        <taxon>Ascomycota</taxon>
        <taxon>Pezizomycotina</taxon>
        <taxon>Dothideomycetes</taxon>
        <taxon>Dothideomycetidae</taxon>
        <taxon>Mycosphaerellales</taxon>
        <taxon>Teratosphaeriaceae</taxon>
        <taxon>Friedmanniomyces</taxon>
    </lineage>
</organism>
<keyword evidence="2" id="KW-0732">Signal</keyword>
<sequence length="508" mass="50726">MKDFRALLGLPAGLLSVIWTAQVGAQELAWAGAAPRALEQDNVYRRRDLEIVQQPARQAPAGVRKMSDDEGEKFFFHYWDLGDDLAHPNASDTLFPASRPLAAHRNNSRTPLALFGRSIFARDFQCPADTSSCSAAGNADLCCPTGQDCATVSGSICCCPPGETCTDTCAACNTAAGYTSCPNGGCCVPGAVCAGTGCVFYGTATTVVTLSTTSPSPVVSSTTTIDPAPYTTQQPPVVATTVQPSVLVSGYTTTVTVTESASGGVTTIVSPTTVIIAPAATITSDTSISAASQLSSTCNIGLTSCPATLGGGWCPSGQGCETNNLCGTATTSSYIAGGAPILPTSVGTSATYISVASVASSSVTATDGSCPTGFYQCSAYYMGGCCRVGRNCDTTSCPSTDSTAVVSSGATVVVPYTSTTVVGSSSTGTVAAVAETQGSCANGWFTCAASASGGCCPSGHVCGAVSCTATISGQADTGKVAPSGAGVVGCAWGFLVLAVGSGIGMVWL</sequence>
<proteinExistence type="predicted"/>
<evidence type="ECO:0000313" key="4">
    <source>
        <dbReference type="Proteomes" id="UP001168146"/>
    </source>
</evidence>
<dbReference type="Proteomes" id="UP001168146">
    <property type="component" value="Unassembled WGS sequence"/>
</dbReference>
<dbReference type="PANTHER" id="PTHR39599:SF2">
    <property type="entry name" value="ANCHORED PROTEIN, PUTATIVE (AFU_ORTHOLOGUE AFUA_1G09650)-RELATED"/>
    <property type="match status" value="1"/>
</dbReference>
<accession>A0AAN6JEH7</accession>
<evidence type="ECO:0000313" key="3">
    <source>
        <dbReference type="EMBL" id="KAK0326700.1"/>
    </source>
</evidence>
<gene>
    <name evidence="3" type="ORF">LTR82_002542</name>
</gene>
<evidence type="ECO:0000256" key="2">
    <source>
        <dbReference type="SAM" id="SignalP"/>
    </source>
</evidence>
<name>A0AAN6JEH7_9PEZI</name>
<dbReference type="AlphaFoldDB" id="A0AAN6JEH7"/>
<keyword evidence="1" id="KW-0812">Transmembrane</keyword>
<keyword evidence="1" id="KW-0472">Membrane</keyword>
<comment type="caution">
    <text evidence="3">The sequence shown here is derived from an EMBL/GenBank/DDBJ whole genome shotgun (WGS) entry which is preliminary data.</text>
</comment>
<dbReference type="EMBL" id="JASUXU010000004">
    <property type="protein sequence ID" value="KAK0326700.1"/>
    <property type="molecule type" value="Genomic_DNA"/>
</dbReference>
<evidence type="ECO:0000256" key="1">
    <source>
        <dbReference type="SAM" id="Phobius"/>
    </source>
</evidence>
<feature type="signal peptide" evidence="2">
    <location>
        <begin position="1"/>
        <end position="25"/>
    </location>
</feature>
<feature type="chain" id="PRO_5042811276" description="GPI anchored protein" evidence="2">
    <location>
        <begin position="26"/>
        <end position="508"/>
    </location>
</feature>
<protein>
    <recommendedName>
        <fullName evidence="5">GPI anchored protein</fullName>
    </recommendedName>
</protein>
<reference evidence="3" key="1">
    <citation type="submission" date="2021-12" db="EMBL/GenBank/DDBJ databases">
        <title>Black yeast isolated from Biological Soil Crust.</title>
        <authorList>
            <person name="Kurbessoian T."/>
        </authorList>
    </citation>
    <scope>NUCLEOTIDE SEQUENCE</scope>
    <source>
        <strain evidence="3">CCFEE 5208</strain>
    </source>
</reference>